<dbReference type="HOGENOM" id="CLU_000384_22_0_1"/>
<evidence type="ECO:0008006" key="4">
    <source>
        <dbReference type="Google" id="ProtNLM"/>
    </source>
</evidence>
<dbReference type="PANTHER" id="PTHR48475">
    <property type="entry name" value="RIBONUCLEASE H"/>
    <property type="match status" value="1"/>
</dbReference>
<dbReference type="EMBL" id="KB469301">
    <property type="protein sequence ID" value="EPQ55970.1"/>
    <property type="molecule type" value="Genomic_DNA"/>
</dbReference>
<name>S7RNC8_GLOTA</name>
<gene>
    <name evidence="2" type="ORF">GLOTRDRAFT_41436</name>
</gene>
<dbReference type="OrthoDB" id="446925at2759"/>
<sequence length="251" mass="28920">RYHIRHIRISGYNSRANGVVERPHFDFRQALYKAADGDAARWSQVFHSVIWSERITIRRRMGCSPYFAVTGSHPLIPLDIIEATYLQPPPTSILSSEDLIVRRAIALQKRDAQVERLHSRVLQHRIEAARRFERDHAATIRDFNFKRGDLVLVRNTKIEKSLNRKMRPRYLGPLITVSRNRGGAYILAELDGTLFDRPFAAFRVIPYLARKSITLPADFTDVGEEQVHRMEEQDDHGDDEDDEDSGDGDNS</sequence>
<dbReference type="Gene3D" id="3.30.420.10">
    <property type="entry name" value="Ribonuclease H-like superfamily/Ribonuclease H"/>
    <property type="match status" value="1"/>
</dbReference>
<feature type="region of interest" description="Disordered" evidence="1">
    <location>
        <begin position="224"/>
        <end position="251"/>
    </location>
</feature>
<dbReference type="RefSeq" id="XP_007865555.1">
    <property type="nucleotide sequence ID" value="XM_007867364.1"/>
</dbReference>
<dbReference type="KEGG" id="gtr:GLOTRDRAFT_41436"/>
<dbReference type="Proteomes" id="UP000030669">
    <property type="component" value="Unassembled WGS sequence"/>
</dbReference>
<dbReference type="SUPFAM" id="SSF53098">
    <property type="entry name" value="Ribonuclease H-like"/>
    <property type="match status" value="1"/>
</dbReference>
<protein>
    <recommendedName>
        <fullName evidence="4">Integrase catalytic domain-containing protein</fullName>
    </recommendedName>
</protein>
<accession>S7RNC8</accession>
<dbReference type="InterPro" id="IPR036397">
    <property type="entry name" value="RNaseH_sf"/>
</dbReference>
<dbReference type="OMA" id="DHIWYGP"/>
<proteinExistence type="predicted"/>
<evidence type="ECO:0000256" key="1">
    <source>
        <dbReference type="SAM" id="MobiDB-lite"/>
    </source>
</evidence>
<keyword evidence="3" id="KW-1185">Reference proteome</keyword>
<feature type="non-terminal residue" evidence="2">
    <location>
        <position position="1"/>
    </location>
</feature>
<evidence type="ECO:0000313" key="2">
    <source>
        <dbReference type="EMBL" id="EPQ55970.1"/>
    </source>
</evidence>
<evidence type="ECO:0000313" key="3">
    <source>
        <dbReference type="Proteomes" id="UP000030669"/>
    </source>
</evidence>
<reference evidence="2 3" key="1">
    <citation type="journal article" date="2012" name="Science">
        <title>The Paleozoic origin of enzymatic lignin decomposition reconstructed from 31 fungal genomes.</title>
        <authorList>
            <person name="Floudas D."/>
            <person name="Binder M."/>
            <person name="Riley R."/>
            <person name="Barry K."/>
            <person name="Blanchette R.A."/>
            <person name="Henrissat B."/>
            <person name="Martinez A.T."/>
            <person name="Otillar R."/>
            <person name="Spatafora J.W."/>
            <person name="Yadav J.S."/>
            <person name="Aerts A."/>
            <person name="Benoit I."/>
            <person name="Boyd A."/>
            <person name="Carlson A."/>
            <person name="Copeland A."/>
            <person name="Coutinho P.M."/>
            <person name="de Vries R.P."/>
            <person name="Ferreira P."/>
            <person name="Findley K."/>
            <person name="Foster B."/>
            <person name="Gaskell J."/>
            <person name="Glotzer D."/>
            <person name="Gorecki P."/>
            <person name="Heitman J."/>
            <person name="Hesse C."/>
            <person name="Hori C."/>
            <person name="Igarashi K."/>
            <person name="Jurgens J.A."/>
            <person name="Kallen N."/>
            <person name="Kersten P."/>
            <person name="Kohler A."/>
            <person name="Kuees U."/>
            <person name="Kumar T.K.A."/>
            <person name="Kuo A."/>
            <person name="LaButti K."/>
            <person name="Larrondo L.F."/>
            <person name="Lindquist E."/>
            <person name="Ling A."/>
            <person name="Lombard V."/>
            <person name="Lucas S."/>
            <person name="Lundell T."/>
            <person name="Martin R."/>
            <person name="McLaughlin D.J."/>
            <person name="Morgenstern I."/>
            <person name="Morin E."/>
            <person name="Murat C."/>
            <person name="Nagy L.G."/>
            <person name="Nolan M."/>
            <person name="Ohm R.A."/>
            <person name="Patyshakuliyeva A."/>
            <person name="Rokas A."/>
            <person name="Ruiz-Duenas F.J."/>
            <person name="Sabat G."/>
            <person name="Salamov A."/>
            <person name="Samejima M."/>
            <person name="Schmutz J."/>
            <person name="Slot J.C."/>
            <person name="St John F."/>
            <person name="Stenlid J."/>
            <person name="Sun H."/>
            <person name="Sun S."/>
            <person name="Syed K."/>
            <person name="Tsang A."/>
            <person name="Wiebenga A."/>
            <person name="Young D."/>
            <person name="Pisabarro A."/>
            <person name="Eastwood D.C."/>
            <person name="Martin F."/>
            <person name="Cullen D."/>
            <person name="Grigoriev I.V."/>
            <person name="Hibbett D.S."/>
        </authorList>
    </citation>
    <scope>NUCLEOTIDE SEQUENCE [LARGE SCALE GENOMIC DNA]</scope>
    <source>
        <strain evidence="2 3">ATCC 11539</strain>
    </source>
</reference>
<organism evidence="2 3">
    <name type="scientific">Gloeophyllum trabeum (strain ATCC 11539 / FP-39264 / Madison 617)</name>
    <name type="common">Brown rot fungus</name>
    <dbReference type="NCBI Taxonomy" id="670483"/>
    <lineage>
        <taxon>Eukaryota</taxon>
        <taxon>Fungi</taxon>
        <taxon>Dikarya</taxon>
        <taxon>Basidiomycota</taxon>
        <taxon>Agaricomycotina</taxon>
        <taxon>Agaricomycetes</taxon>
        <taxon>Gloeophyllales</taxon>
        <taxon>Gloeophyllaceae</taxon>
        <taxon>Gloeophyllum</taxon>
    </lineage>
</organism>
<dbReference type="GeneID" id="19306052"/>
<dbReference type="PANTHER" id="PTHR48475:SF1">
    <property type="entry name" value="RNASE H TYPE-1 DOMAIN-CONTAINING PROTEIN"/>
    <property type="match status" value="1"/>
</dbReference>
<dbReference type="GO" id="GO:0003676">
    <property type="term" value="F:nucleic acid binding"/>
    <property type="evidence" value="ECO:0007669"/>
    <property type="project" value="InterPro"/>
</dbReference>
<feature type="compositionally biased region" description="Acidic residues" evidence="1">
    <location>
        <begin position="232"/>
        <end position="251"/>
    </location>
</feature>
<dbReference type="InterPro" id="IPR012337">
    <property type="entry name" value="RNaseH-like_sf"/>
</dbReference>
<dbReference type="eggNOG" id="ENOG502SRIE">
    <property type="taxonomic scope" value="Eukaryota"/>
</dbReference>
<dbReference type="AlphaFoldDB" id="S7RNC8"/>